<dbReference type="AlphaFoldDB" id="A0A1M4UIL7"/>
<dbReference type="Pfam" id="PF12771">
    <property type="entry name" value="SusD-like_2"/>
    <property type="match status" value="1"/>
</dbReference>
<reference evidence="2 3" key="1">
    <citation type="submission" date="2016-11" db="EMBL/GenBank/DDBJ databases">
        <authorList>
            <person name="Jaros S."/>
            <person name="Januszkiewicz K."/>
            <person name="Wedrychowicz H."/>
        </authorList>
    </citation>
    <scope>NUCLEOTIDE SEQUENCE [LARGE SCALE GENOMIC DNA]</scope>
    <source>
        <strain evidence="2 3">DSM 26991</strain>
    </source>
</reference>
<accession>A0A1M4UIL7</accession>
<dbReference type="Proteomes" id="UP000184509">
    <property type="component" value="Unassembled WGS sequence"/>
</dbReference>
<dbReference type="InterPro" id="IPR011990">
    <property type="entry name" value="TPR-like_helical_dom_sf"/>
</dbReference>
<sequence length="631" mass="70952">MNKMKKYKSILMSGLVGSLLVFSGCREDFADINSNPSDVTKAEPSYLFAQAVINFEPSGYTYWFYNAAMTYKWGQMGVPTSGFTSNYTVTTATGDQGGKYLEVLKYANDLKYVRSIMTAEESAKYANMAACLDVLTVYLGIFDSDMYGDRPFTEACMARYGGTLTPKYDKIEDLYTLWLNMLNESITTLTTSTNQTFPTTQDVAYNGNAAKWAKLANSLKLKIAVRLLVQNKAKALEIASAVANASCGVLDGKDDDFLFNKATSVTANDGDKVYHWNNGFMQSTAASKRVMDFMIKNQDPRVRFFYQKNQWNSKVVQAFFDAGKAVPAYVLNNIEYTEANGKKTFVKWKGLGEPWVRYYGLPVEMEASYNSQNADYFDYSNRFKLTNERAAYMPYSMFQQEMIIGRYDFTLPTVPGDDVIQDTEDRPWYGMYMSTAEVNLYLAEFKLLGASLPNSAASYFNKALQTSVEEYDRLANLNKIPYYGTTYKYDPNEKAIDLKDGEIAAMMANADYQLTGNKSSDLEKVYLQELLHFTLFPCDQFVTVRRSGFPKEGSALIKWENFSPKIQNSEIPRRFEVSSPSPTDLMYKILTDAYAAQGFTPGSNQDGALLNSERVWQDKGAPQFGSGAGAN</sequence>
<feature type="chain" id="PRO_5009907747" evidence="1">
    <location>
        <begin position="24"/>
        <end position="631"/>
    </location>
</feature>
<gene>
    <name evidence="2" type="ORF">SAMN05444405_10291</name>
</gene>
<dbReference type="EMBL" id="FQTV01000002">
    <property type="protein sequence ID" value="SHE56410.1"/>
    <property type="molecule type" value="Genomic_DNA"/>
</dbReference>
<protein>
    <submittedName>
        <fullName evidence="2">Susd and RagB outer membrane lipoprotein</fullName>
    </submittedName>
</protein>
<keyword evidence="3" id="KW-1185">Reference proteome</keyword>
<dbReference type="Gene3D" id="1.20.120.840">
    <property type="entry name" value="SusD-like, tetratrico peptide repeats domain"/>
    <property type="match status" value="1"/>
</dbReference>
<feature type="signal peptide" evidence="1">
    <location>
        <begin position="1"/>
        <end position="23"/>
    </location>
</feature>
<dbReference type="Gene3D" id="1.25.40.390">
    <property type="match status" value="1"/>
</dbReference>
<keyword evidence="1" id="KW-0732">Signal</keyword>
<evidence type="ECO:0000313" key="3">
    <source>
        <dbReference type="Proteomes" id="UP000184509"/>
    </source>
</evidence>
<organism evidence="2 3">
    <name type="scientific">Bacteroides luti</name>
    <dbReference type="NCBI Taxonomy" id="1297750"/>
    <lineage>
        <taxon>Bacteria</taxon>
        <taxon>Pseudomonadati</taxon>
        <taxon>Bacteroidota</taxon>
        <taxon>Bacteroidia</taxon>
        <taxon>Bacteroidales</taxon>
        <taxon>Bacteroidaceae</taxon>
        <taxon>Bacteroides</taxon>
    </lineage>
</organism>
<dbReference type="SUPFAM" id="SSF48452">
    <property type="entry name" value="TPR-like"/>
    <property type="match status" value="1"/>
</dbReference>
<name>A0A1M4UIL7_9BACE</name>
<dbReference type="InterPro" id="IPR041662">
    <property type="entry name" value="SusD-like_2"/>
</dbReference>
<dbReference type="PROSITE" id="PS51257">
    <property type="entry name" value="PROKAR_LIPOPROTEIN"/>
    <property type="match status" value="1"/>
</dbReference>
<evidence type="ECO:0000256" key="1">
    <source>
        <dbReference type="SAM" id="SignalP"/>
    </source>
</evidence>
<evidence type="ECO:0000313" key="2">
    <source>
        <dbReference type="EMBL" id="SHE56410.1"/>
    </source>
</evidence>
<keyword evidence="2" id="KW-0449">Lipoprotein</keyword>
<proteinExistence type="predicted"/>
<dbReference type="STRING" id="1297750.SAMN05444405_10291"/>